<dbReference type="EMBL" id="PXOT01000027">
    <property type="protein sequence ID" value="PSG87027.1"/>
    <property type="molecule type" value="Genomic_DNA"/>
</dbReference>
<dbReference type="Proteomes" id="UP000238430">
    <property type="component" value="Unassembled WGS sequence"/>
</dbReference>
<keyword evidence="1" id="KW-1133">Transmembrane helix</keyword>
<feature type="transmembrane region" description="Helical" evidence="1">
    <location>
        <begin position="36"/>
        <end position="61"/>
    </location>
</feature>
<protein>
    <submittedName>
        <fullName evidence="2">Uncharacterized protein</fullName>
    </submittedName>
</protein>
<proteinExistence type="predicted"/>
<evidence type="ECO:0000256" key="1">
    <source>
        <dbReference type="SAM" id="Phobius"/>
    </source>
</evidence>
<gene>
    <name evidence="2" type="ORF">C7H61_13025</name>
</gene>
<accession>A0A2T1N629</accession>
<name>A0A2T1N629_9FLAO</name>
<reference evidence="2 3" key="1">
    <citation type="submission" date="2018-03" db="EMBL/GenBank/DDBJ databases">
        <title>Mesoflavibacter sp. HG37 and Mesoflavibacter sp. HG96 sp.nov., two marine bacteria isolated from seawater of Western Pacific Ocean.</title>
        <authorList>
            <person name="Cheng H."/>
            <person name="Wu Y.-H."/>
            <person name="Guo L.-L."/>
            <person name="Xu X.-W."/>
        </authorList>
    </citation>
    <scope>NUCLEOTIDE SEQUENCE [LARGE SCALE GENOMIC DNA]</scope>
    <source>
        <strain evidence="2 3">KCTC 42117</strain>
    </source>
</reference>
<evidence type="ECO:0000313" key="2">
    <source>
        <dbReference type="EMBL" id="PSG87027.1"/>
    </source>
</evidence>
<organism evidence="2 3">
    <name type="scientific">Mesoflavibacter zeaxanthinifaciens subsp. sabulilitoris</name>
    <dbReference type="NCBI Taxonomy" id="1520893"/>
    <lineage>
        <taxon>Bacteria</taxon>
        <taxon>Pseudomonadati</taxon>
        <taxon>Bacteroidota</taxon>
        <taxon>Flavobacteriia</taxon>
        <taxon>Flavobacteriales</taxon>
        <taxon>Flavobacteriaceae</taxon>
        <taxon>Mesoflavibacter</taxon>
    </lineage>
</organism>
<dbReference type="AlphaFoldDB" id="A0A2T1N629"/>
<keyword evidence="1" id="KW-0472">Membrane</keyword>
<keyword evidence="3" id="KW-1185">Reference proteome</keyword>
<comment type="caution">
    <text evidence="2">The sequence shown here is derived from an EMBL/GenBank/DDBJ whole genome shotgun (WGS) entry which is preliminary data.</text>
</comment>
<keyword evidence="1" id="KW-0812">Transmembrane</keyword>
<evidence type="ECO:0000313" key="3">
    <source>
        <dbReference type="Proteomes" id="UP000238430"/>
    </source>
</evidence>
<sequence>MALFFNLKTNFIMKNLEFSQMENINGGNASSTGCQIAAVALGITVIGAMLFPPAGLAIAFFGASAGLNIAGQIANGCGEIPQ</sequence>